<evidence type="ECO:0000313" key="4">
    <source>
        <dbReference type="EMBL" id="PHN00549.1"/>
    </source>
</evidence>
<accession>A0A2D0MXB6</accession>
<sequence length="356" mass="40847">MATQIIKQNVGIDISKDDFKVCFYQLKSDHQHRVKASRTFKNTLSGFKGFTQWVAKHAAADLLIHITVEATGVYYEQLVHFLHDQQQYYISVVLPNISKAFSKSLNIKTKTDKVDAKLLGQMGLERNLKQWAPLSNNLRLIKQLTRERVSLLDERVALMNKLHARSHAYAPTKEGIKRLNKRLKWTNTQIEQVEQQIKQVIEQDPKLKKLIDKICQVKGLGLVTVATIIAETGGFELFTSRKQLASFAGYDVVQRESGSSIKGKTRISKKGNRYIRRALHCPALTVVKYEPHFQQIYQRVYDRTAIKMKGYVAVQRKLLLLIYTLFKNNADYDPKHAQSLTEKLISRQETSPAYTG</sequence>
<feature type="domain" description="Transposase IS110-like N-terminal" evidence="2">
    <location>
        <begin position="10"/>
        <end position="164"/>
    </location>
</feature>
<evidence type="ECO:0000256" key="1">
    <source>
        <dbReference type="SAM" id="Coils"/>
    </source>
</evidence>
<dbReference type="PANTHER" id="PTHR33055:SF13">
    <property type="entry name" value="TRANSPOSASE"/>
    <property type="match status" value="1"/>
</dbReference>
<evidence type="ECO:0000313" key="5">
    <source>
        <dbReference type="Proteomes" id="UP000223913"/>
    </source>
</evidence>
<feature type="coiled-coil region" evidence="1">
    <location>
        <begin position="141"/>
        <end position="203"/>
    </location>
</feature>
<reference evidence="4 5" key="1">
    <citation type="submission" date="2017-10" db="EMBL/GenBank/DDBJ databases">
        <title>The draft genome sequence of Lewinella nigricans NBRC 102662.</title>
        <authorList>
            <person name="Wang K."/>
        </authorList>
    </citation>
    <scope>NUCLEOTIDE SEQUENCE [LARGE SCALE GENOMIC DNA]</scope>
    <source>
        <strain evidence="4 5">NBRC 102662</strain>
    </source>
</reference>
<evidence type="ECO:0000259" key="2">
    <source>
        <dbReference type="Pfam" id="PF01548"/>
    </source>
</evidence>
<keyword evidence="1" id="KW-0175">Coiled coil</keyword>
<dbReference type="InterPro" id="IPR047650">
    <property type="entry name" value="Transpos_IS110"/>
</dbReference>
<dbReference type="InterPro" id="IPR003346">
    <property type="entry name" value="Transposase_20"/>
</dbReference>
<dbReference type="InterPro" id="IPR002525">
    <property type="entry name" value="Transp_IS110-like_N"/>
</dbReference>
<dbReference type="OrthoDB" id="964423at2"/>
<keyword evidence="5" id="KW-1185">Reference proteome</keyword>
<proteinExistence type="predicted"/>
<feature type="domain" description="Transposase IS116/IS110/IS902 C-terminal" evidence="3">
    <location>
        <begin position="214"/>
        <end position="298"/>
    </location>
</feature>
<dbReference type="NCBIfam" id="NF033542">
    <property type="entry name" value="transpos_IS110"/>
    <property type="match status" value="1"/>
</dbReference>
<dbReference type="AlphaFoldDB" id="A0A2D0MXB6"/>
<evidence type="ECO:0000259" key="3">
    <source>
        <dbReference type="Pfam" id="PF02371"/>
    </source>
</evidence>
<dbReference type="GO" id="GO:0003677">
    <property type="term" value="F:DNA binding"/>
    <property type="evidence" value="ECO:0007669"/>
    <property type="project" value="InterPro"/>
</dbReference>
<dbReference type="Pfam" id="PF01548">
    <property type="entry name" value="DEDD_Tnp_IS110"/>
    <property type="match status" value="1"/>
</dbReference>
<name>A0A2D0MXB6_FLAN2</name>
<dbReference type="GO" id="GO:0004803">
    <property type="term" value="F:transposase activity"/>
    <property type="evidence" value="ECO:0007669"/>
    <property type="project" value="InterPro"/>
</dbReference>
<dbReference type="Proteomes" id="UP000223913">
    <property type="component" value="Unassembled WGS sequence"/>
</dbReference>
<protein>
    <submittedName>
        <fullName evidence="4">IS110 family transposase</fullName>
    </submittedName>
</protein>
<dbReference type="RefSeq" id="WP_099156024.1">
    <property type="nucleotide sequence ID" value="NZ_PDUD01000117.1"/>
</dbReference>
<comment type="caution">
    <text evidence="4">The sequence shown here is derived from an EMBL/GenBank/DDBJ whole genome shotgun (WGS) entry which is preliminary data.</text>
</comment>
<dbReference type="Pfam" id="PF02371">
    <property type="entry name" value="Transposase_20"/>
    <property type="match status" value="1"/>
</dbReference>
<dbReference type="PANTHER" id="PTHR33055">
    <property type="entry name" value="TRANSPOSASE FOR INSERTION SEQUENCE ELEMENT IS1111A"/>
    <property type="match status" value="1"/>
</dbReference>
<gene>
    <name evidence="4" type="ORF">CRP01_41660</name>
</gene>
<dbReference type="GO" id="GO:0006313">
    <property type="term" value="P:DNA transposition"/>
    <property type="evidence" value="ECO:0007669"/>
    <property type="project" value="InterPro"/>
</dbReference>
<organism evidence="4 5">
    <name type="scientific">Flavilitoribacter nigricans (strain ATCC 23147 / DSM 23189 / NBRC 102662 / NCIMB 1420 / SS-2)</name>
    <name type="common">Lewinella nigricans</name>
    <dbReference type="NCBI Taxonomy" id="1122177"/>
    <lineage>
        <taxon>Bacteria</taxon>
        <taxon>Pseudomonadati</taxon>
        <taxon>Bacteroidota</taxon>
        <taxon>Saprospiria</taxon>
        <taxon>Saprospirales</taxon>
        <taxon>Lewinellaceae</taxon>
        <taxon>Flavilitoribacter</taxon>
    </lineage>
</organism>
<dbReference type="EMBL" id="PDUD01000117">
    <property type="protein sequence ID" value="PHN00549.1"/>
    <property type="molecule type" value="Genomic_DNA"/>
</dbReference>